<evidence type="ECO:0000313" key="1">
    <source>
        <dbReference type="EMBL" id="TFK50797.1"/>
    </source>
</evidence>
<dbReference type="Proteomes" id="UP000305948">
    <property type="component" value="Unassembled WGS sequence"/>
</dbReference>
<proteinExistence type="predicted"/>
<gene>
    <name evidence="1" type="ORF">OE88DRAFT_179654</name>
</gene>
<dbReference type="EMBL" id="ML213512">
    <property type="protein sequence ID" value="TFK50797.1"/>
    <property type="molecule type" value="Genomic_DNA"/>
</dbReference>
<evidence type="ECO:0000313" key="2">
    <source>
        <dbReference type="Proteomes" id="UP000305948"/>
    </source>
</evidence>
<keyword evidence="2" id="KW-1185">Reference proteome</keyword>
<accession>A0A5C3N0I3</accession>
<sequence length="176" mass="19418">MLPLLYRHSLASVLPAFLPLSDPLDLRILPAFPAVCKSGLLSSLRWCQRRLVVLLDTLSVKLHEWQKNEVTVTSGAVTSIKALHGVFDIGPIYLAEFKWRPWSTVRLRTSATLVSALYSLPHGTTAGSAYGHRRSTARATLKHNLGQPNPCPQVHCQSRTPLNSILGPADKIPIRI</sequence>
<name>A0A5C3N0I3_9AGAM</name>
<organism evidence="1 2">
    <name type="scientific">Heliocybe sulcata</name>
    <dbReference type="NCBI Taxonomy" id="5364"/>
    <lineage>
        <taxon>Eukaryota</taxon>
        <taxon>Fungi</taxon>
        <taxon>Dikarya</taxon>
        <taxon>Basidiomycota</taxon>
        <taxon>Agaricomycotina</taxon>
        <taxon>Agaricomycetes</taxon>
        <taxon>Gloeophyllales</taxon>
        <taxon>Gloeophyllaceae</taxon>
        <taxon>Heliocybe</taxon>
    </lineage>
</organism>
<dbReference type="AlphaFoldDB" id="A0A5C3N0I3"/>
<protein>
    <submittedName>
        <fullName evidence="1">Uncharacterized protein</fullName>
    </submittedName>
</protein>
<reference evidence="1 2" key="1">
    <citation type="journal article" date="2019" name="Nat. Ecol. Evol.">
        <title>Megaphylogeny resolves global patterns of mushroom evolution.</title>
        <authorList>
            <person name="Varga T."/>
            <person name="Krizsan K."/>
            <person name="Foldi C."/>
            <person name="Dima B."/>
            <person name="Sanchez-Garcia M."/>
            <person name="Sanchez-Ramirez S."/>
            <person name="Szollosi G.J."/>
            <person name="Szarkandi J.G."/>
            <person name="Papp V."/>
            <person name="Albert L."/>
            <person name="Andreopoulos W."/>
            <person name="Angelini C."/>
            <person name="Antonin V."/>
            <person name="Barry K.W."/>
            <person name="Bougher N.L."/>
            <person name="Buchanan P."/>
            <person name="Buyck B."/>
            <person name="Bense V."/>
            <person name="Catcheside P."/>
            <person name="Chovatia M."/>
            <person name="Cooper J."/>
            <person name="Damon W."/>
            <person name="Desjardin D."/>
            <person name="Finy P."/>
            <person name="Geml J."/>
            <person name="Haridas S."/>
            <person name="Hughes K."/>
            <person name="Justo A."/>
            <person name="Karasinski D."/>
            <person name="Kautmanova I."/>
            <person name="Kiss B."/>
            <person name="Kocsube S."/>
            <person name="Kotiranta H."/>
            <person name="LaButti K.M."/>
            <person name="Lechner B.E."/>
            <person name="Liimatainen K."/>
            <person name="Lipzen A."/>
            <person name="Lukacs Z."/>
            <person name="Mihaltcheva S."/>
            <person name="Morgado L.N."/>
            <person name="Niskanen T."/>
            <person name="Noordeloos M.E."/>
            <person name="Ohm R.A."/>
            <person name="Ortiz-Santana B."/>
            <person name="Ovrebo C."/>
            <person name="Racz N."/>
            <person name="Riley R."/>
            <person name="Savchenko A."/>
            <person name="Shiryaev A."/>
            <person name="Soop K."/>
            <person name="Spirin V."/>
            <person name="Szebenyi C."/>
            <person name="Tomsovsky M."/>
            <person name="Tulloss R.E."/>
            <person name="Uehling J."/>
            <person name="Grigoriev I.V."/>
            <person name="Vagvolgyi C."/>
            <person name="Papp T."/>
            <person name="Martin F.M."/>
            <person name="Miettinen O."/>
            <person name="Hibbett D.S."/>
            <person name="Nagy L.G."/>
        </authorList>
    </citation>
    <scope>NUCLEOTIDE SEQUENCE [LARGE SCALE GENOMIC DNA]</scope>
    <source>
        <strain evidence="1 2">OMC1185</strain>
    </source>
</reference>